<evidence type="ECO:0000313" key="2">
    <source>
        <dbReference type="EMBL" id="KAK7420910.1"/>
    </source>
</evidence>
<dbReference type="SUPFAM" id="SSF51735">
    <property type="entry name" value="NAD(P)-binding Rossmann-fold domains"/>
    <property type="match status" value="1"/>
</dbReference>
<dbReference type="InterPro" id="IPR036291">
    <property type="entry name" value="NAD(P)-bd_dom_sf"/>
</dbReference>
<dbReference type="InterPro" id="IPR051783">
    <property type="entry name" value="NAD(P)-dependent_oxidoreduct"/>
</dbReference>
<evidence type="ECO:0000259" key="1">
    <source>
        <dbReference type="Pfam" id="PF01370"/>
    </source>
</evidence>
<evidence type="ECO:0000313" key="3">
    <source>
        <dbReference type="Proteomes" id="UP001498476"/>
    </source>
</evidence>
<keyword evidence="3" id="KW-1185">Reference proteome</keyword>
<organism evidence="2 3">
    <name type="scientific">Neonectria punicea</name>
    <dbReference type="NCBI Taxonomy" id="979145"/>
    <lineage>
        <taxon>Eukaryota</taxon>
        <taxon>Fungi</taxon>
        <taxon>Dikarya</taxon>
        <taxon>Ascomycota</taxon>
        <taxon>Pezizomycotina</taxon>
        <taxon>Sordariomycetes</taxon>
        <taxon>Hypocreomycetidae</taxon>
        <taxon>Hypocreales</taxon>
        <taxon>Nectriaceae</taxon>
        <taxon>Neonectria</taxon>
    </lineage>
</organism>
<name>A0ABR1HIA1_9HYPO</name>
<reference evidence="2 3" key="1">
    <citation type="journal article" date="2025" name="Microbiol. Resour. Announc.">
        <title>Draft genome sequences for Neonectria magnoliae and Neonectria punicea, canker pathogens of Liriodendron tulipifera and Acer saccharum in West Virginia.</title>
        <authorList>
            <person name="Petronek H.M."/>
            <person name="Kasson M.T."/>
            <person name="Metheny A.M."/>
            <person name="Stauder C.M."/>
            <person name="Lovett B."/>
            <person name="Lynch S.C."/>
            <person name="Garnas J.R."/>
            <person name="Kasson L.R."/>
            <person name="Stajich J.E."/>
        </authorList>
    </citation>
    <scope>NUCLEOTIDE SEQUENCE [LARGE SCALE GENOMIC DNA]</scope>
    <source>
        <strain evidence="2 3">NRRL 64653</strain>
    </source>
</reference>
<sequence>MKVLILGGAGVIGGHAAIHLQSKGHEVTIAGRQRPDSVPVLAALPFLKGDYVHDDITTEQLTGFDAVVFTAGADARHVPVGEDVDKYVIHANGVAVPAFAKRARSAGVKHFVHIGSAYPHVIPDLAERNTYVRSRVLAGEGVAKLSTPTFFACSLDPPFVVGIVPGMKVSMFEAYVKYAEGKLGLPESAPMGGFNFISEQSLSEAIEGALENGPAVAGRTILVGDENLTYAAYFEKFFRAVRKTNVTIQARDEEHPLLPRGALFGGDRVLSYEPDPEDVKILGNYRRKDIDNAVEDCVKEYHVVG</sequence>
<protein>
    <recommendedName>
        <fullName evidence="1">NAD-dependent epimerase/dehydratase domain-containing protein</fullName>
    </recommendedName>
</protein>
<dbReference type="Pfam" id="PF01370">
    <property type="entry name" value="Epimerase"/>
    <property type="match status" value="1"/>
</dbReference>
<dbReference type="PANTHER" id="PTHR48079:SF6">
    <property type="entry name" value="NAD(P)-BINDING DOMAIN-CONTAINING PROTEIN-RELATED"/>
    <property type="match status" value="1"/>
</dbReference>
<accession>A0ABR1HIA1</accession>
<dbReference type="EMBL" id="JAZAVJ010000026">
    <property type="protein sequence ID" value="KAK7420910.1"/>
    <property type="molecule type" value="Genomic_DNA"/>
</dbReference>
<dbReference type="Gene3D" id="3.40.50.720">
    <property type="entry name" value="NAD(P)-binding Rossmann-like Domain"/>
    <property type="match status" value="1"/>
</dbReference>
<gene>
    <name evidence="2" type="ORF">QQX98_002474</name>
</gene>
<proteinExistence type="predicted"/>
<comment type="caution">
    <text evidence="2">The sequence shown here is derived from an EMBL/GenBank/DDBJ whole genome shotgun (WGS) entry which is preliminary data.</text>
</comment>
<dbReference type="InterPro" id="IPR001509">
    <property type="entry name" value="Epimerase_deHydtase"/>
</dbReference>
<feature type="domain" description="NAD-dependent epimerase/dehydratase" evidence="1">
    <location>
        <begin position="3"/>
        <end position="132"/>
    </location>
</feature>
<dbReference type="PANTHER" id="PTHR48079">
    <property type="entry name" value="PROTEIN YEEZ"/>
    <property type="match status" value="1"/>
</dbReference>
<dbReference type="Proteomes" id="UP001498476">
    <property type="component" value="Unassembled WGS sequence"/>
</dbReference>